<sequence>MKYTLKFVGLDVSKEKIAVAVADEGRDAPRFVGTIANNPGAIRKLIKQLGDPQTLSFCYEAGPTGYELYRWITNLGAACEVIAPSLIPKRSGDRVKTDRRDALQLAQLYRSGELTSIYIPTKEDEALRDLVRGREDAREDVHRARQRLLKFLLRLNIHHPVHLKKRWTKVYRQWLETLIFEHPAQQRTYAEYLHAIYEAEQRQKRLEHEILNQATEGAKAEIIQVIQSLRGVARLTAVTLVAEIGTFTRFRSPSQLMAYLGLVPREYSSGQSVKRGGMTKTGNRHMRRVIVEAAWSYRHRPAVKRDLAERLEGMSSEVQSISWRAQERLHTKYKKMIHRGKPKTLAIGAVARELVGFLWAVARTVDQPVKI</sequence>
<feature type="domain" description="Transposase IS116/IS110/IS902 C-terminal" evidence="2">
    <location>
        <begin position="224"/>
        <end position="301"/>
    </location>
</feature>
<protein>
    <submittedName>
        <fullName evidence="3">Transposase</fullName>
    </submittedName>
</protein>
<dbReference type="PANTHER" id="PTHR33055">
    <property type="entry name" value="TRANSPOSASE FOR INSERTION SEQUENCE ELEMENT IS1111A"/>
    <property type="match status" value="1"/>
</dbReference>
<comment type="caution">
    <text evidence="3">The sequence shown here is derived from an EMBL/GenBank/DDBJ whole genome shotgun (WGS) entry which is preliminary data.</text>
</comment>
<dbReference type="InterPro" id="IPR002525">
    <property type="entry name" value="Transp_IS110-like_N"/>
</dbReference>
<dbReference type="AlphaFoldDB" id="A0A7W3XUM6"/>
<dbReference type="InterPro" id="IPR047650">
    <property type="entry name" value="Transpos_IS110"/>
</dbReference>
<organism evidence="3 4">
    <name type="scientific">Fontibacillus solani</name>
    <dbReference type="NCBI Taxonomy" id="1572857"/>
    <lineage>
        <taxon>Bacteria</taxon>
        <taxon>Bacillati</taxon>
        <taxon>Bacillota</taxon>
        <taxon>Bacilli</taxon>
        <taxon>Bacillales</taxon>
        <taxon>Paenibacillaceae</taxon>
        <taxon>Fontibacillus</taxon>
    </lineage>
</organism>
<keyword evidence="4" id="KW-1185">Reference proteome</keyword>
<dbReference type="GO" id="GO:0006313">
    <property type="term" value="P:DNA transposition"/>
    <property type="evidence" value="ECO:0007669"/>
    <property type="project" value="InterPro"/>
</dbReference>
<dbReference type="Proteomes" id="UP000567067">
    <property type="component" value="Unassembled WGS sequence"/>
</dbReference>
<reference evidence="3 4" key="1">
    <citation type="submission" date="2020-08" db="EMBL/GenBank/DDBJ databases">
        <title>Genomic Encyclopedia of Type Strains, Phase III (KMG-III): the genomes of soil and plant-associated and newly described type strains.</title>
        <authorList>
            <person name="Whitman W."/>
        </authorList>
    </citation>
    <scope>NUCLEOTIDE SEQUENCE [LARGE SCALE GENOMIC DNA]</scope>
    <source>
        <strain evidence="3 4">CECT 8693</strain>
    </source>
</reference>
<dbReference type="EMBL" id="JACJIP010000084">
    <property type="protein sequence ID" value="MBA9088865.1"/>
    <property type="molecule type" value="Genomic_DNA"/>
</dbReference>
<dbReference type="InterPro" id="IPR003346">
    <property type="entry name" value="Transposase_20"/>
</dbReference>
<dbReference type="Pfam" id="PF02371">
    <property type="entry name" value="Transposase_20"/>
    <property type="match status" value="1"/>
</dbReference>
<proteinExistence type="predicted"/>
<evidence type="ECO:0000259" key="2">
    <source>
        <dbReference type="Pfam" id="PF02371"/>
    </source>
</evidence>
<name>A0A7W3XUM6_9BACL</name>
<dbReference type="PANTHER" id="PTHR33055:SF3">
    <property type="entry name" value="PUTATIVE TRANSPOSASE FOR IS117-RELATED"/>
    <property type="match status" value="1"/>
</dbReference>
<dbReference type="GO" id="GO:0004803">
    <property type="term" value="F:transposase activity"/>
    <property type="evidence" value="ECO:0007669"/>
    <property type="project" value="InterPro"/>
</dbReference>
<evidence type="ECO:0000313" key="4">
    <source>
        <dbReference type="Proteomes" id="UP000567067"/>
    </source>
</evidence>
<evidence type="ECO:0000313" key="3">
    <source>
        <dbReference type="EMBL" id="MBA9088865.1"/>
    </source>
</evidence>
<dbReference type="Pfam" id="PF01548">
    <property type="entry name" value="DEDD_Tnp_IS110"/>
    <property type="match status" value="1"/>
</dbReference>
<dbReference type="RefSeq" id="WP_182540712.1">
    <property type="nucleotide sequence ID" value="NZ_JACJIP010000084.1"/>
</dbReference>
<accession>A0A7W3XUM6</accession>
<dbReference type="GO" id="GO:0003677">
    <property type="term" value="F:DNA binding"/>
    <property type="evidence" value="ECO:0007669"/>
    <property type="project" value="InterPro"/>
</dbReference>
<dbReference type="NCBIfam" id="NF033542">
    <property type="entry name" value="transpos_IS110"/>
    <property type="match status" value="1"/>
</dbReference>
<gene>
    <name evidence="3" type="ORF">FHR92_005412</name>
</gene>
<evidence type="ECO:0000259" key="1">
    <source>
        <dbReference type="Pfam" id="PF01548"/>
    </source>
</evidence>
<feature type="domain" description="Transposase IS110-like N-terminal" evidence="1">
    <location>
        <begin position="8"/>
        <end position="155"/>
    </location>
</feature>